<keyword evidence="2" id="KW-1185">Reference proteome</keyword>
<name>A0A0D2MZN4_9CHLO</name>
<evidence type="ECO:0000313" key="2">
    <source>
        <dbReference type="Proteomes" id="UP000054498"/>
    </source>
</evidence>
<dbReference type="InterPro" id="IPR018790">
    <property type="entry name" value="DUF2358"/>
</dbReference>
<dbReference type="Pfam" id="PF10184">
    <property type="entry name" value="DUF2358"/>
    <property type="match status" value="1"/>
</dbReference>
<dbReference type="STRING" id="145388.A0A0D2MZN4"/>
<protein>
    <submittedName>
        <fullName evidence="1">Uncharacterized protein</fullName>
    </submittedName>
</protein>
<dbReference type="AlphaFoldDB" id="A0A0D2MZN4"/>
<dbReference type="PANTHER" id="PTHR34123:SF1">
    <property type="entry name" value="OS04G0578200 PROTEIN"/>
    <property type="match status" value="1"/>
</dbReference>
<evidence type="ECO:0000313" key="1">
    <source>
        <dbReference type="EMBL" id="KIZ05747.1"/>
    </source>
</evidence>
<gene>
    <name evidence="1" type="ORF">MNEG_2218</name>
</gene>
<sequence>MPAFYTPTGLGLKAAWKGAELFGDAAAALSGKGAAKAAAASPARARSVEETVASIRADYDRDYFISGDAEMAAYADNCEFSDDFAAFGGAGATQRFKKNVANLGGLLSDVKIDVDSDWAVVDNRLTTNWRFQGVVKGLPWRPLLAAAGSTTHVIDPASGLVVEHQERWKADPAQVVARLLRPARTPPGTAWETFMLSLSAGDVSGM</sequence>
<dbReference type="EMBL" id="KK100462">
    <property type="protein sequence ID" value="KIZ05747.1"/>
    <property type="molecule type" value="Genomic_DNA"/>
</dbReference>
<proteinExistence type="predicted"/>
<dbReference type="PANTHER" id="PTHR34123">
    <property type="entry name" value="OS04G0578200 PROTEIN"/>
    <property type="match status" value="1"/>
</dbReference>
<organism evidence="1 2">
    <name type="scientific">Monoraphidium neglectum</name>
    <dbReference type="NCBI Taxonomy" id="145388"/>
    <lineage>
        <taxon>Eukaryota</taxon>
        <taxon>Viridiplantae</taxon>
        <taxon>Chlorophyta</taxon>
        <taxon>core chlorophytes</taxon>
        <taxon>Chlorophyceae</taxon>
        <taxon>CS clade</taxon>
        <taxon>Sphaeropleales</taxon>
        <taxon>Selenastraceae</taxon>
        <taxon>Monoraphidium</taxon>
    </lineage>
</organism>
<reference evidence="1 2" key="1">
    <citation type="journal article" date="2013" name="BMC Genomics">
        <title>Reconstruction of the lipid metabolism for the microalga Monoraphidium neglectum from its genome sequence reveals characteristics suitable for biofuel production.</title>
        <authorList>
            <person name="Bogen C."/>
            <person name="Al-Dilaimi A."/>
            <person name="Albersmeier A."/>
            <person name="Wichmann J."/>
            <person name="Grundmann M."/>
            <person name="Rupp O."/>
            <person name="Lauersen K.J."/>
            <person name="Blifernez-Klassen O."/>
            <person name="Kalinowski J."/>
            <person name="Goesmann A."/>
            <person name="Mussgnug J.H."/>
            <person name="Kruse O."/>
        </authorList>
    </citation>
    <scope>NUCLEOTIDE SEQUENCE [LARGE SCALE GENOMIC DNA]</scope>
    <source>
        <strain evidence="1 2">SAG 48.87</strain>
    </source>
</reference>
<dbReference type="OrthoDB" id="348976at2759"/>
<dbReference type="Proteomes" id="UP000054498">
    <property type="component" value="Unassembled WGS sequence"/>
</dbReference>
<dbReference type="GeneID" id="25735096"/>
<accession>A0A0D2MZN4</accession>
<dbReference type="KEGG" id="mng:MNEG_2218"/>
<dbReference type="RefSeq" id="XP_013904766.1">
    <property type="nucleotide sequence ID" value="XM_014049312.1"/>
</dbReference>